<dbReference type="RefSeq" id="WP_345468745.1">
    <property type="nucleotide sequence ID" value="NZ_BAABLK010000037.1"/>
</dbReference>
<dbReference type="SUPFAM" id="SSF55298">
    <property type="entry name" value="YjgF-like"/>
    <property type="match status" value="1"/>
</dbReference>
<dbReference type="Gene3D" id="3.30.1330.40">
    <property type="entry name" value="RutC-like"/>
    <property type="match status" value="1"/>
</dbReference>
<dbReference type="PANTHER" id="PTHR47328:SF1">
    <property type="entry name" value="RUTC FAMILY PROTEIN YOAB"/>
    <property type="match status" value="1"/>
</dbReference>
<dbReference type="CDD" id="cd00448">
    <property type="entry name" value="YjgF_YER057c_UK114_family"/>
    <property type="match status" value="1"/>
</dbReference>
<evidence type="ECO:0000313" key="2">
    <source>
        <dbReference type="Proteomes" id="UP001501257"/>
    </source>
</evidence>
<gene>
    <name evidence="1" type="ORF">GCM10025778_29360</name>
</gene>
<comment type="caution">
    <text evidence="1">The sequence shown here is derived from an EMBL/GenBank/DDBJ whole genome shotgun (WGS) entry which is preliminary data.</text>
</comment>
<dbReference type="PROSITE" id="PS51257">
    <property type="entry name" value="PROKAR_LIPOPROTEIN"/>
    <property type="match status" value="1"/>
</dbReference>
<reference evidence="2" key="1">
    <citation type="journal article" date="2019" name="Int. J. Syst. Evol. Microbiol.">
        <title>The Global Catalogue of Microorganisms (GCM) 10K type strain sequencing project: providing services to taxonomists for standard genome sequencing and annotation.</title>
        <authorList>
            <consortium name="The Broad Institute Genomics Platform"/>
            <consortium name="The Broad Institute Genome Sequencing Center for Infectious Disease"/>
            <person name="Wu L."/>
            <person name="Ma J."/>
        </authorList>
    </citation>
    <scope>NUCLEOTIDE SEQUENCE [LARGE SCALE GENOMIC DNA]</scope>
    <source>
        <strain evidence="2">JCM 18952</strain>
    </source>
</reference>
<name>A0ABP9TRT2_9MICC</name>
<evidence type="ECO:0000313" key="1">
    <source>
        <dbReference type="EMBL" id="GAA5228402.1"/>
    </source>
</evidence>
<sequence>MSGVQRRWHQDGKTRNYTATATFSGIVFACGQVPTRVDGSTAVSLNDQVDTVFDNLETVLADAGADLSTILKVTVFLANLDEFDEFNAAYVRRLADVTLPPRTTVEVSRFRGEKRIEMDVVAAVK</sequence>
<dbReference type="InterPro" id="IPR006175">
    <property type="entry name" value="YjgF/YER057c/UK114"/>
</dbReference>
<dbReference type="InterPro" id="IPR035959">
    <property type="entry name" value="RutC-like_sf"/>
</dbReference>
<keyword evidence="2" id="KW-1185">Reference proteome</keyword>
<dbReference type="GO" id="GO:0016787">
    <property type="term" value="F:hydrolase activity"/>
    <property type="evidence" value="ECO:0007669"/>
    <property type="project" value="UniProtKB-KW"/>
</dbReference>
<dbReference type="PANTHER" id="PTHR47328">
    <property type="match status" value="1"/>
</dbReference>
<organism evidence="1 2">
    <name type="scientific">Paeniglutamicibacter antarcticus</name>
    <dbReference type="NCBI Taxonomy" id="494023"/>
    <lineage>
        <taxon>Bacteria</taxon>
        <taxon>Bacillati</taxon>
        <taxon>Actinomycetota</taxon>
        <taxon>Actinomycetes</taxon>
        <taxon>Micrococcales</taxon>
        <taxon>Micrococcaceae</taxon>
        <taxon>Paeniglutamicibacter</taxon>
    </lineage>
</organism>
<accession>A0ABP9TRT2</accession>
<protein>
    <submittedName>
        <fullName evidence="1">Rid family detoxifying hydrolase</fullName>
    </submittedName>
</protein>
<dbReference type="Pfam" id="PF01042">
    <property type="entry name" value="Ribonuc_L-PSP"/>
    <property type="match status" value="1"/>
</dbReference>
<keyword evidence="1" id="KW-0378">Hydrolase</keyword>
<dbReference type="Proteomes" id="UP001501257">
    <property type="component" value="Unassembled WGS sequence"/>
</dbReference>
<proteinExistence type="predicted"/>
<dbReference type="InterPro" id="IPR035709">
    <property type="entry name" value="YoaB-like"/>
</dbReference>
<dbReference type="EMBL" id="BAABLK010000037">
    <property type="protein sequence ID" value="GAA5228402.1"/>
    <property type="molecule type" value="Genomic_DNA"/>
</dbReference>